<reference evidence="3 4" key="1">
    <citation type="submission" date="2019-12" db="EMBL/GenBank/DDBJ databases">
        <title>Comparative genomics gives insights into the taxonomy of the Azoarcus-Aromatoleum group and reveals separate origins of nif in the plant-associated Azoarcus and non-plant-associated Aromatoleum sub-groups.</title>
        <authorList>
            <person name="Lafos M."/>
            <person name="Maluk M."/>
            <person name="Batista M."/>
            <person name="Junghare M."/>
            <person name="Carmona M."/>
            <person name="Faoro H."/>
            <person name="Cruz L.M."/>
            <person name="Battistoni F."/>
            <person name="De Souza E."/>
            <person name="Pedrosa F."/>
            <person name="Chen W.-M."/>
            <person name="Poole P.S."/>
            <person name="Dixon R.A."/>
            <person name="James E.K."/>
        </authorList>
    </citation>
    <scope>NUCLEOTIDE SEQUENCE [LARGE SCALE GENOMIC DNA]</scope>
    <source>
        <strain evidence="3 4">ToN1</strain>
    </source>
</reference>
<organism evidence="3 4">
    <name type="scientific">Aromatoleum petrolei</name>
    <dbReference type="NCBI Taxonomy" id="76116"/>
    <lineage>
        <taxon>Bacteria</taxon>
        <taxon>Pseudomonadati</taxon>
        <taxon>Pseudomonadota</taxon>
        <taxon>Betaproteobacteria</taxon>
        <taxon>Rhodocyclales</taxon>
        <taxon>Rhodocyclaceae</taxon>
        <taxon>Aromatoleum</taxon>
    </lineage>
</organism>
<keyword evidence="2" id="KW-0472">Membrane</keyword>
<proteinExistence type="predicted"/>
<keyword evidence="4" id="KW-1185">Reference proteome</keyword>
<accession>A0ABX1MNQ1</accession>
<evidence type="ECO:0000256" key="2">
    <source>
        <dbReference type="SAM" id="Phobius"/>
    </source>
</evidence>
<sequence>MKQLDELLARIQSLQEDLEAEYRERREELERKRLELADNFLRQQRRYKIGLFRYLRRTRLLVALTSPVIYLGWIPFLLMDLFVTVFQAICFPVYRIPKVRRSEYMVFDRSELPYLNLIEKFNCFYCSYGNGVAAYTREVAARTEQYWCPIKHARRIHRAHERYPHFFDYGDGEAFRAGLARLRRQYERDRPPGKTDTASDLPE</sequence>
<dbReference type="Proteomes" id="UP000652074">
    <property type="component" value="Unassembled WGS sequence"/>
</dbReference>
<keyword evidence="2" id="KW-0812">Transmembrane</keyword>
<feature type="transmembrane region" description="Helical" evidence="2">
    <location>
        <begin position="68"/>
        <end position="94"/>
    </location>
</feature>
<evidence type="ECO:0000313" key="4">
    <source>
        <dbReference type="Proteomes" id="UP000652074"/>
    </source>
</evidence>
<evidence type="ECO:0000256" key="1">
    <source>
        <dbReference type="SAM" id="Coils"/>
    </source>
</evidence>
<feature type="coiled-coil region" evidence="1">
    <location>
        <begin position="1"/>
        <end position="46"/>
    </location>
</feature>
<name>A0ABX1MNQ1_9RHOO</name>
<keyword evidence="2" id="KW-1133">Transmembrane helix</keyword>
<comment type="caution">
    <text evidence="3">The sequence shown here is derived from an EMBL/GenBank/DDBJ whole genome shotgun (WGS) entry which is preliminary data.</text>
</comment>
<dbReference type="EMBL" id="WTVR01000006">
    <property type="protein sequence ID" value="NMF87764.1"/>
    <property type="molecule type" value="Genomic_DNA"/>
</dbReference>
<protein>
    <submittedName>
        <fullName evidence="3">Uncharacterized protein</fullName>
    </submittedName>
</protein>
<evidence type="ECO:0000313" key="3">
    <source>
        <dbReference type="EMBL" id="NMF87764.1"/>
    </source>
</evidence>
<dbReference type="RefSeq" id="WP_169205203.1">
    <property type="nucleotide sequence ID" value="NZ_CP059560.1"/>
</dbReference>
<keyword evidence="1" id="KW-0175">Coiled coil</keyword>
<gene>
    <name evidence="3" type="ORF">GPA26_04630</name>
</gene>